<dbReference type="NCBIfam" id="NF008589">
    <property type="entry name" value="PRK11556.1"/>
    <property type="match status" value="1"/>
</dbReference>
<dbReference type="PANTHER" id="PTHR30469">
    <property type="entry name" value="MULTIDRUG RESISTANCE PROTEIN MDTA"/>
    <property type="match status" value="1"/>
</dbReference>
<evidence type="ECO:0000259" key="12">
    <source>
        <dbReference type="Pfam" id="PF25944"/>
    </source>
</evidence>
<dbReference type="InterPro" id="IPR058625">
    <property type="entry name" value="MdtA-like_BSH"/>
</dbReference>
<dbReference type="Pfam" id="PF25967">
    <property type="entry name" value="RND-MFP_C"/>
    <property type="match status" value="1"/>
</dbReference>
<feature type="domain" description="Multidrug resistance protein MdtA-like barrel-sandwich hybrid" evidence="11">
    <location>
        <begin position="97"/>
        <end position="240"/>
    </location>
</feature>
<evidence type="ECO:0000313" key="14">
    <source>
        <dbReference type="EMBL" id="QXH39164.1"/>
    </source>
</evidence>
<evidence type="ECO:0000256" key="9">
    <source>
        <dbReference type="SAM" id="MobiDB-lite"/>
    </source>
</evidence>
<evidence type="ECO:0000259" key="11">
    <source>
        <dbReference type="Pfam" id="PF25917"/>
    </source>
</evidence>
<dbReference type="Gene3D" id="2.40.30.170">
    <property type="match status" value="1"/>
</dbReference>
<feature type="domain" description="Multidrug resistance protein MdtA-like C-terminal permuted SH3" evidence="13">
    <location>
        <begin position="331"/>
        <end position="392"/>
    </location>
</feature>
<dbReference type="Pfam" id="PF25876">
    <property type="entry name" value="HH_MFP_RND"/>
    <property type="match status" value="1"/>
</dbReference>
<proteinExistence type="inferred from homology"/>
<dbReference type="Proteomes" id="UP000693952">
    <property type="component" value="Chromosome"/>
</dbReference>
<evidence type="ECO:0000259" key="10">
    <source>
        <dbReference type="Pfam" id="PF25876"/>
    </source>
</evidence>
<dbReference type="Gene3D" id="2.40.50.100">
    <property type="match status" value="1"/>
</dbReference>
<evidence type="ECO:0000256" key="5">
    <source>
        <dbReference type="ARBA" id="ARBA00022475"/>
    </source>
</evidence>
<feature type="region of interest" description="Disordered" evidence="9">
    <location>
        <begin position="409"/>
        <end position="443"/>
    </location>
</feature>
<evidence type="ECO:0000256" key="3">
    <source>
        <dbReference type="ARBA" id="ARBA00009477"/>
    </source>
</evidence>
<reference evidence="14" key="1">
    <citation type="submission" date="2021-06" db="EMBL/GenBank/DDBJ databases">
        <title>Updating the genus Pseudomonas: Description of 43 new species and partition of the Pseudomonas putida group.</title>
        <authorList>
            <person name="Girard L."/>
            <person name="Lood C."/>
            <person name="Vandamme P."/>
            <person name="Rokni-Zadeh H."/>
            <person name="van Noort V."/>
            <person name="Hofte M."/>
            <person name="Lavigne R."/>
            <person name="De Mot R."/>
        </authorList>
    </citation>
    <scope>NUCLEOTIDE SEQUENCE</scope>
    <source>
        <strain evidence="14">CMR12a</strain>
    </source>
</reference>
<dbReference type="Pfam" id="PF25944">
    <property type="entry name" value="Beta-barrel_RND"/>
    <property type="match status" value="1"/>
</dbReference>
<comment type="similarity">
    <text evidence="3">Belongs to the membrane fusion protein (MFP) (TC 8.A.1) family.</text>
</comment>
<name>A0ABX8MIM2_9PSED</name>
<dbReference type="RefSeq" id="WP_068587173.1">
    <property type="nucleotide sequence ID" value="NZ_CP027706.1"/>
</dbReference>
<dbReference type="Pfam" id="PF25917">
    <property type="entry name" value="BSH_RND"/>
    <property type="match status" value="1"/>
</dbReference>
<dbReference type="Gene3D" id="2.40.420.20">
    <property type="match status" value="1"/>
</dbReference>
<dbReference type="InterPro" id="IPR058626">
    <property type="entry name" value="MdtA-like_b-barrel"/>
</dbReference>
<keyword evidence="5" id="KW-1003">Cell membrane</keyword>
<dbReference type="EMBL" id="CP077074">
    <property type="protein sequence ID" value="QXH39164.1"/>
    <property type="molecule type" value="Genomic_DNA"/>
</dbReference>
<evidence type="ECO:0000256" key="1">
    <source>
        <dbReference type="ARBA" id="ARBA00004533"/>
    </source>
</evidence>
<evidence type="ECO:0000256" key="6">
    <source>
        <dbReference type="ARBA" id="ARBA00022519"/>
    </source>
</evidence>
<dbReference type="SUPFAM" id="SSF111369">
    <property type="entry name" value="HlyD-like secretion proteins"/>
    <property type="match status" value="1"/>
</dbReference>
<evidence type="ECO:0000256" key="4">
    <source>
        <dbReference type="ARBA" id="ARBA00022448"/>
    </source>
</evidence>
<dbReference type="Gene3D" id="1.10.287.470">
    <property type="entry name" value="Helix hairpin bin"/>
    <property type="match status" value="1"/>
</dbReference>
<evidence type="ECO:0000313" key="15">
    <source>
        <dbReference type="Proteomes" id="UP000693952"/>
    </source>
</evidence>
<feature type="compositionally biased region" description="Low complexity" evidence="9">
    <location>
        <begin position="420"/>
        <end position="443"/>
    </location>
</feature>
<protein>
    <submittedName>
        <fullName evidence="14">MdtA/MuxA family multidrug efflux RND transporter periplasmic adaptor subunit</fullName>
    </submittedName>
</protein>
<evidence type="ECO:0000259" key="13">
    <source>
        <dbReference type="Pfam" id="PF25967"/>
    </source>
</evidence>
<keyword evidence="6" id="KW-0997">Cell inner membrane</keyword>
<evidence type="ECO:0000256" key="2">
    <source>
        <dbReference type="ARBA" id="ARBA00004635"/>
    </source>
</evidence>
<dbReference type="PANTHER" id="PTHR30469:SF12">
    <property type="entry name" value="MULTIDRUG RESISTANCE PROTEIN MDTA"/>
    <property type="match status" value="1"/>
</dbReference>
<dbReference type="InterPro" id="IPR058624">
    <property type="entry name" value="MdtA-like_HH"/>
</dbReference>
<keyword evidence="15" id="KW-1185">Reference proteome</keyword>
<keyword evidence="7" id="KW-0175">Coiled coil</keyword>
<evidence type="ECO:0000256" key="7">
    <source>
        <dbReference type="ARBA" id="ARBA00023054"/>
    </source>
</evidence>
<dbReference type="InterPro" id="IPR006143">
    <property type="entry name" value="RND_pump_MFP"/>
</dbReference>
<keyword evidence="4" id="KW-0813">Transport</keyword>
<comment type="subcellular location">
    <subcellularLocation>
        <location evidence="1">Cell inner membrane</location>
    </subcellularLocation>
    <subcellularLocation>
        <location evidence="2">Membrane</location>
        <topology evidence="2">Lipid-anchor</topology>
    </subcellularLocation>
</comment>
<accession>A0ABX8MIM2</accession>
<dbReference type="InterPro" id="IPR058627">
    <property type="entry name" value="MdtA-like_C"/>
</dbReference>
<sequence>MVDHSMQSSATRNSRRWLFGLFVLLLVAGLCWKFWPAGSTHKEAAAQKAATGHTGRSGSMRPGFGGASGPIPVRVLPVTQGDFALYYKALGTVTALNTINVRSRVAGELVKVNFEEGQMVKAGDLLAQIDPRPYQNALLQAEGTLLQNQAQLKNAQIDLERYRGLYAQDSVAKQTLDNAVALVGQYQGTVKTNQAAVNDAKLNLEFTQIRAPIAGRLGLRQLDVGNLVAANDTTALVIITQTQPISVAFTLPENSLETVLNRYHGGAKLPVEAWDRGDVKLQASGVLQSLDNQIDTTTGTLKFKARFENRDQGLFPNQFVNVRLLADTLKNVVLAPSAAIQFGTNGTFVYAMDGDNKVKIRTLKVGASNGDSTVITEGLKAGDRVVMEGTDRLKDGSEVEVVNDAIDVPTTPTEHLQGQPAGSASATAPDAAPVAGKAQKAGA</sequence>
<evidence type="ECO:0000256" key="8">
    <source>
        <dbReference type="ARBA" id="ARBA00023136"/>
    </source>
</evidence>
<dbReference type="NCBIfam" id="TIGR01730">
    <property type="entry name" value="RND_mfp"/>
    <property type="match status" value="1"/>
</dbReference>
<feature type="domain" description="Multidrug resistance protein MdtA-like beta-barrel" evidence="12">
    <location>
        <begin position="244"/>
        <end position="327"/>
    </location>
</feature>
<feature type="domain" description="Multidrug resistance protein MdtA-like alpha-helical hairpin" evidence="10">
    <location>
        <begin position="138"/>
        <end position="207"/>
    </location>
</feature>
<keyword evidence="8" id="KW-0472">Membrane</keyword>
<gene>
    <name evidence="14" type="ORF">KSS89_23435</name>
</gene>
<organism evidence="14 15">
    <name type="scientific">Pseudomonas sessilinigenes</name>
    <dbReference type="NCBI Taxonomy" id="658629"/>
    <lineage>
        <taxon>Bacteria</taxon>
        <taxon>Pseudomonadati</taxon>
        <taxon>Pseudomonadota</taxon>
        <taxon>Gammaproteobacteria</taxon>
        <taxon>Pseudomonadales</taxon>
        <taxon>Pseudomonadaceae</taxon>
        <taxon>Pseudomonas</taxon>
    </lineage>
</organism>